<keyword evidence="1" id="KW-0732">Signal</keyword>
<protein>
    <submittedName>
        <fullName evidence="2">Uncharacterized protein</fullName>
    </submittedName>
</protein>
<gene>
    <name evidence="2" type="ORF">ABN401_12915</name>
</gene>
<proteinExistence type="predicted"/>
<keyword evidence="3" id="KW-1185">Reference proteome</keyword>
<reference evidence="2 3" key="1">
    <citation type="submission" date="2024-06" db="EMBL/GenBank/DDBJ databases">
        <title>Brevundimonas sp. C11.</title>
        <authorList>
            <person name="Maltman C."/>
        </authorList>
    </citation>
    <scope>NUCLEOTIDE SEQUENCE [LARGE SCALE GENOMIC DNA]</scope>
    <source>
        <strain evidence="2 3">C11</strain>
    </source>
</reference>
<dbReference type="Proteomes" id="UP001445732">
    <property type="component" value="Unassembled WGS sequence"/>
</dbReference>
<feature type="chain" id="PRO_5045295388" evidence="1">
    <location>
        <begin position="23"/>
        <end position="167"/>
    </location>
</feature>
<dbReference type="RefSeq" id="WP_349685269.1">
    <property type="nucleotide sequence ID" value="NZ_JBEGDD010000011.1"/>
</dbReference>
<dbReference type="EMBL" id="JBEGDD010000011">
    <property type="protein sequence ID" value="MEQ7156117.1"/>
    <property type="molecule type" value="Genomic_DNA"/>
</dbReference>
<sequence>MRAVSRLTTAVAITGLAAGAMAQDIPPTGGAPAVEALTSEAPTGPQWKVFSRSNTSNYLIDLTSIRPEGDELRVSIARVPNAGEATDLSHVVDTFGLRCSAGESHVISSTELLEDGVTAETFQTDEPWSEPRGGSLDATVKELACEDMVPSGDAYAAITDYIAAGRP</sequence>
<evidence type="ECO:0000313" key="2">
    <source>
        <dbReference type="EMBL" id="MEQ7156117.1"/>
    </source>
</evidence>
<comment type="caution">
    <text evidence="2">The sequence shown here is derived from an EMBL/GenBank/DDBJ whole genome shotgun (WGS) entry which is preliminary data.</text>
</comment>
<organism evidence="2 3">
    <name type="scientific">Brevundimonas aurifodinae</name>
    <dbReference type="NCBI Taxonomy" id="1508312"/>
    <lineage>
        <taxon>Bacteria</taxon>
        <taxon>Pseudomonadati</taxon>
        <taxon>Pseudomonadota</taxon>
        <taxon>Alphaproteobacteria</taxon>
        <taxon>Caulobacterales</taxon>
        <taxon>Caulobacteraceae</taxon>
        <taxon>Brevundimonas</taxon>
    </lineage>
</organism>
<name>A0ABV1NR92_9CAUL</name>
<evidence type="ECO:0000313" key="3">
    <source>
        <dbReference type="Proteomes" id="UP001445732"/>
    </source>
</evidence>
<evidence type="ECO:0000256" key="1">
    <source>
        <dbReference type="SAM" id="SignalP"/>
    </source>
</evidence>
<accession>A0ABV1NR92</accession>
<feature type="signal peptide" evidence="1">
    <location>
        <begin position="1"/>
        <end position="22"/>
    </location>
</feature>